<dbReference type="Pfam" id="PF17783">
    <property type="entry name" value="WHD_CvfB"/>
    <property type="match status" value="1"/>
</dbReference>
<dbReference type="InterPro" id="IPR040764">
    <property type="entry name" value="CvfB_WH"/>
</dbReference>
<accession>A0A1C3ECF6</accession>
<gene>
    <name evidence="4" type="ORF">A8L45_18535</name>
</gene>
<sequence>MIKVGQMNTLPVVKEVDFGVFLDGGDEYGNILLPKRYVPKGTQLDDELNVFIYFDSEDDVIATTEKPLAEVGDFGLLRCVNTNKVGAFLNWGLPKDLLVPFSEQRIRMQEGRDYLVYLYMDRASGRIVGTTKFNKFIDKTPARYKSGEQAELTVAESTDLGFKCAINGLHWGLLYRAETFGKLFIGKKLKGYIKHVRDDGKIDLSLQKAGKGKVDDLAEKVITALEKKGGFLPVNDKSSPEQIFSLFRTSKATFKKTIGGLYKQRKIRIENDGIYLIN</sequence>
<dbReference type="Gene3D" id="1.10.10.10">
    <property type="entry name" value="Winged helix-like DNA-binding domain superfamily/Winged helix DNA-binding domain"/>
    <property type="match status" value="1"/>
</dbReference>
<evidence type="ECO:0000313" key="4">
    <source>
        <dbReference type="EMBL" id="ODA30936.1"/>
    </source>
</evidence>
<feature type="domain" description="Conserved virulence factor B first S1" evidence="2">
    <location>
        <begin position="4"/>
        <end position="64"/>
    </location>
</feature>
<dbReference type="Gene3D" id="2.40.50.140">
    <property type="entry name" value="Nucleic acid-binding proteins"/>
    <property type="match status" value="1"/>
</dbReference>
<dbReference type="PANTHER" id="PTHR37296">
    <property type="entry name" value="CONSERVED VIRULENCE FACTOR B"/>
    <property type="match status" value="1"/>
</dbReference>
<reference evidence="4 5" key="1">
    <citation type="submission" date="2016-05" db="EMBL/GenBank/DDBJ databases">
        <title>Genomic Taxonomy of the Vibrionaceae.</title>
        <authorList>
            <person name="Gomez-Gil B."/>
            <person name="Enciso-Ibarra J."/>
        </authorList>
    </citation>
    <scope>NUCLEOTIDE SEQUENCE [LARGE SCALE GENOMIC DNA]</scope>
    <source>
        <strain evidence="4 5">CAIM 1920</strain>
    </source>
</reference>
<dbReference type="PANTHER" id="PTHR37296:SF1">
    <property type="entry name" value="CONSERVED VIRULENCE FACTOR B"/>
    <property type="match status" value="1"/>
</dbReference>
<dbReference type="InterPro" id="IPR039566">
    <property type="entry name" value="CvfB_S1_st"/>
</dbReference>
<comment type="similarity">
    <text evidence="1">Belongs to the CvfB family.</text>
</comment>
<dbReference type="PIRSF" id="PIRSF012524">
    <property type="entry name" value="YitL_S1"/>
    <property type="match status" value="1"/>
</dbReference>
<protein>
    <submittedName>
        <fullName evidence="4">GntR family transcriptional regulator</fullName>
    </submittedName>
</protein>
<evidence type="ECO:0000259" key="2">
    <source>
        <dbReference type="Pfam" id="PF13509"/>
    </source>
</evidence>
<organism evidence="4 5">
    <name type="scientific">Veronia pacifica</name>
    <dbReference type="NCBI Taxonomy" id="1080227"/>
    <lineage>
        <taxon>Bacteria</taxon>
        <taxon>Pseudomonadati</taxon>
        <taxon>Pseudomonadota</taxon>
        <taxon>Gammaproteobacteria</taxon>
        <taxon>Vibrionales</taxon>
        <taxon>Vibrionaceae</taxon>
        <taxon>Veronia</taxon>
    </lineage>
</organism>
<dbReference type="InterPro" id="IPR036388">
    <property type="entry name" value="WH-like_DNA-bd_sf"/>
</dbReference>
<comment type="caution">
    <text evidence="4">The sequence shown here is derived from an EMBL/GenBank/DDBJ whole genome shotgun (WGS) entry which is preliminary data.</text>
</comment>
<evidence type="ECO:0000313" key="5">
    <source>
        <dbReference type="Proteomes" id="UP000094936"/>
    </source>
</evidence>
<evidence type="ECO:0000259" key="3">
    <source>
        <dbReference type="Pfam" id="PF17783"/>
    </source>
</evidence>
<dbReference type="EMBL" id="LYBM01000043">
    <property type="protein sequence ID" value="ODA30936.1"/>
    <property type="molecule type" value="Genomic_DNA"/>
</dbReference>
<dbReference type="Pfam" id="PF13509">
    <property type="entry name" value="S1_2"/>
    <property type="match status" value="1"/>
</dbReference>
<dbReference type="RefSeq" id="WP_068904850.1">
    <property type="nucleotide sequence ID" value="NZ_JBHUIF010000004.1"/>
</dbReference>
<proteinExistence type="inferred from homology"/>
<dbReference type="InterPro" id="IPR014464">
    <property type="entry name" value="CvfB_fam"/>
</dbReference>
<evidence type="ECO:0000256" key="1">
    <source>
        <dbReference type="PIRNR" id="PIRNR012524"/>
    </source>
</evidence>
<feature type="domain" description="Conserved virulence factor B-like winged helix" evidence="3">
    <location>
        <begin position="219"/>
        <end position="276"/>
    </location>
</feature>
<keyword evidence="5" id="KW-1185">Reference proteome</keyword>
<dbReference type="Proteomes" id="UP000094936">
    <property type="component" value="Unassembled WGS sequence"/>
</dbReference>
<dbReference type="AlphaFoldDB" id="A0A1C3ECF6"/>
<dbReference type="InterPro" id="IPR012340">
    <property type="entry name" value="NA-bd_OB-fold"/>
</dbReference>
<name>A0A1C3ECF6_9GAMM</name>
<dbReference type="OrthoDB" id="9801597at2"/>